<gene>
    <name evidence="12" type="ORF">JMJ35_006430</name>
</gene>
<feature type="region of interest" description="Disordered" evidence="11">
    <location>
        <begin position="596"/>
        <end position="630"/>
    </location>
</feature>
<feature type="transmembrane region" description="Helical" evidence="10">
    <location>
        <begin position="384"/>
        <end position="406"/>
    </location>
</feature>
<keyword evidence="7 10" id="KW-0256">Endoplasmic reticulum</keyword>
<feature type="transmembrane region" description="Helical" evidence="10">
    <location>
        <begin position="223"/>
        <end position="248"/>
    </location>
</feature>
<evidence type="ECO:0000256" key="2">
    <source>
        <dbReference type="ARBA" id="ARBA00004922"/>
    </source>
</evidence>
<evidence type="ECO:0000256" key="3">
    <source>
        <dbReference type="ARBA" id="ARBA00008715"/>
    </source>
</evidence>
<feature type="transmembrane region" description="Helical" evidence="10">
    <location>
        <begin position="549"/>
        <end position="570"/>
    </location>
</feature>
<evidence type="ECO:0000256" key="8">
    <source>
        <dbReference type="ARBA" id="ARBA00022989"/>
    </source>
</evidence>
<evidence type="ECO:0000313" key="12">
    <source>
        <dbReference type="EMBL" id="KAK0510878.1"/>
    </source>
</evidence>
<feature type="compositionally biased region" description="Polar residues" evidence="11">
    <location>
        <begin position="18"/>
        <end position="33"/>
    </location>
</feature>
<dbReference type="PANTHER" id="PTHR12413">
    <property type="entry name" value="DOLICHYL GLYCOSYLTRANSFERASE"/>
    <property type="match status" value="1"/>
</dbReference>
<keyword evidence="8 10" id="KW-1133">Transmembrane helix</keyword>
<evidence type="ECO:0000256" key="7">
    <source>
        <dbReference type="ARBA" id="ARBA00022824"/>
    </source>
</evidence>
<comment type="similarity">
    <text evidence="3 10">Belongs to the ALG6/ALG8 glucosyltransferase family.</text>
</comment>
<comment type="subcellular location">
    <subcellularLocation>
        <location evidence="1 10">Endoplasmic reticulum membrane</location>
        <topology evidence="1 10">Multi-pass membrane protein</topology>
    </subcellularLocation>
</comment>
<dbReference type="EMBL" id="JAFEKC020000014">
    <property type="protein sequence ID" value="KAK0510878.1"/>
    <property type="molecule type" value="Genomic_DNA"/>
</dbReference>
<feature type="transmembrane region" description="Helical" evidence="10">
    <location>
        <begin position="280"/>
        <end position="300"/>
    </location>
</feature>
<evidence type="ECO:0000256" key="9">
    <source>
        <dbReference type="ARBA" id="ARBA00023136"/>
    </source>
</evidence>
<evidence type="ECO:0000256" key="11">
    <source>
        <dbReference type="SAM" id="MobiDB-lite"/>
    </source>
</evidence>
<feature type="transmembrane region" description="Helical" evidence="10">
    <location>
        <begin position="255"/>
        <end position="274"/>
    </location>
</feature>
<dbReference type="PANTHER" id="PTHR12413:SF1">
    <property type="entry name" value="DOLICHYL PYROPHOSPHATE MAN9GLCNAC2 ALPHA-1,3-GLUCOSYLTRANSFERASE"/>
    <property type="match status" value="1"/>
</dbReference>
<accession>A0AA39R035</accession>
<feature type="transmembrane region" description="Helical" evidence="10">
    <location>
        <begin position="193"/>
        <end position="211"/>
    </location>
</feature>
<keyword evidence="4 10" id="KW-0328">Glycosyltransferase</keyword>
<protein>
    <recommendedName>
        <fullName evidence="10">Alpha-1,3-glucosyltransferase</fullName>
        <ecNumber evidence="10">2.4.1.-</ecNumber>
    </recommendedName>
</protein>
<dbReference type="Pfam" id="PF03155">
    <property type="entry name" value="Alg6_Alg8"/>
    <property type="match status" value="2"/>
</dbReference>
<dbReference type="GO" id="GO:0005789">
    <property type="term" value="C:endoplasmic reticulum membrane"/>
    <property type="evidence" value="ECO:0007669"/>
    <property type="project" value="UniProtKB-SubCell"/>
</dbReference>
<evidence type="ECO:0000256" key="10">
    <source>
        <dbReference type="RuleBase" id="RU363110"/>
    </source>
</evidence>
<dbReference type="InterPro" id="IPR004856">
    <property type="entry name" value="Glyco_trans_ALG6/ALG8"/>
</dbReference>
<evidence type="ECO:0000256" key="6">
    <source>
        <dbReference type="ARBA" id="ARBA00022692"/>
    </source>
</evidence>
<feature type="compositionally biased region" description="Basic and acidic residues" evidence="11">
    <location>
        <begin position="596"/>
        <end position="605"/>
    </location>
</feature>
<evidence type="ECO:0000256" key="5">
    <source>
        <dbReference type="ARBA" id="ARBA00022679"/>
    </source>
</evidence>
<evidence type="ECO:0000256" key="1">
    <source>
        <dbReference type="ARBA" id="ARBA00004477"/>
    </source>
</evidence>
<comment type="caution">
    <text evidence="12">The sequence shown here is derived from an EMBL/GenBank/DDBJ whole genome shotgun (WGS) entry which is preliminary data.</text>
</comment>
<keyword evidence="6 10" id="KW-0812">Transmembrane</keyword>
<sequence length="630" mass="71080">MSSSGTPHKSRKKKKDPSQTMNTSNEVSLSESKASAQTPGFPLVAFFWPARKSTSQWVILPLVLIIVGLFRWCTGLWGYSGFQTPPMHGDYEAQRHWMEITTHLPICQWYFYDLQYWGLDYPPLTAYHSWLLGKIGSLIDPSWFALDASRGVEQPLLKVYMRATVVVSEYFSYIPAIIILNRKLAHIRGVNEWESSIALVAILMQPATILVDHGHFQYNTVMLGFVLASVSCMFSDHPIWACVFFVSALCYKQMALYYAPAVFAYLLGVCLLPNLHLGRFIAIALVTLASFALIFAPMLLGSLYDAHRGISPPLSITDREANPLFATILPYIDAQSLLYPLTLQLTQIVHRVFPFARGLFEDKVANIWCAIHTLHKLHEYPIPLLQRVSSFATLIAILPAGMIISLFPRKELLPWTLASTAWGFFLCSFQVHEKSVLLPLLPMTILLGGDGGLSVEMRAWVGWANMLGVWTMFPLLKRDELRVPYYVISLLWAYLLGLPPTSLDLYIGKRAARSGMRLSTQLLHLTFYAAMATWHLIEAFVPTPKAKPDLWVVLNVIVGCAGFGICYLWCTWQLILRSGVMEEWFDFRAQMQEKEVKAGKEEKKPLLPPTKGKRATPPRDAKGAKMAKKS</sequence>
<dbReference type="AlphaFoldDB" id="A0AA39R035"/>
<reference evidence="12" key="1">
    <citation type="submission" date="2023-03" db="EMBL/GenBank/DDBJ databases">
        <title>Complete genome of Cladonia borealis.</title>
        <authorList>
            <person name="Park H."/>
        </authorList>
    </citation>
    <scope>NUCLEOTIDE SEQUENCE</scope>
    <source>
        <strain evidence="12">ANT050790</strain>
    </source>
</reference>
<keyword evidence="9 10" id="KW-0472">Membrane</keyword>
<proteinExistence type="inferred from homology"/>
<comment type="pathway">
    <text evidence="2 10">Protein modification; protein glycosylation.</text>
</comment>
<evidence type="ECO:0000256" key="4">
    <source>
        <dbReference type="ARBA" id="ARBA00022676"/>
    </source>
</evidence>
<feature type="transmembrane region" description="Helical" evidence="10">
    <location>
        <begin position="159"/>
        <end position="181"/>
    </location>
</feature>
<evidence type="ECO:0000313" key="13">
    <source>
        <dbReference type="Proteomes" id="UP001166286"/>
    </source>
</evidence>
<dbReference type="EC" id="2.4.1.-" evidence="10"/>
<keyword evidence="5 10" id="KW-0808">Transferase</keyword>
<name>A0AA39R035_9LECA</name>
<organism evidence="12 13">
    <name type="scientific">Cladonia borealis</name>
    <dbReference type="NCBI Taxonomy" id="184061"/>
    <lineage>
        <taxon>Eukaryota</taxon>
        <taxon>Fungi</taxon>
        <taxon>Dikarya</taxon>
        <taxon>Ascomycota</taxon>
        <taxon>Pezizomycotina</taxon>
        <taxon>Lecanoromycetes</taxon>
        <taxon>OSLEUM clade</taxon>
        <taxon>Lecanoromycetidae</taxon>
        <taxon>Lecanorales</taxon>
        <taxon>Lecanorineae</taxon>
        <taxon>Cladoniaceae</taxon>
        <taxon>Cladonia</taxon>
    </lineage>
</organism>
<feature type="transmembrane region" description="Helical" evidence="10">
    <location>
        <begin position="518"/>
        <end position="537"/>
    </location>
</feature>
<feature type="region of interest" description="Disordered" evidence="11">
    <location>
        <begin position="1"/>
        <end position="33"/>
    </location>
</feature>
<dbReference type="GO" id="GO:0042281">
    <property type="term" value="F:dolichyl pyrophosphate Man9GlcNAc2 alpha-1,3-glucosyltransferase activity"/>
    <property type="evidence" value="ECO:0007669"/>
    <property type="project" value="TreeGrafter"/>
</dbReference>
<feature type="transmembrane region" description="Helical" evidence="10">
    <location>
        <begin position="57"/>
        <end position="79"/>
    </location>
</feature>
<dbReference type="Proteomes" id="UP001166286">
    <property type="component" value="Unassembled WGS sequence"/>
</dbReference>
<feature type="transmembrane region" description="Helical" evidence="10">
    <location>
        <begin position="483"/>
        <end position="506"/>
    </location>
</feature>
<keyword evidence="13" id="KW-1185">Reference proteome</keyword>